<organism evidence="4 5">
    <name type="scientific">Corynebacterium lipophilum</name>
    <dbReference type="NCBI Taxonomy" id="2804918"/>
    <lineage>
        <taxon>Bacteria</taxon>
        <taxon>Bacillati</taxon>
        <taxon>Actinomycetota</taxon>
        <taxon>Actinomycetes</taxon>
        <taxon>Mycobacteriales</taxon>
        <taxon>Corynebacteriaceae</taxon>
        <taxon>Corynebacterium</taxon>
    </lineage>
</organism>
<dbReference type="Proteomes" id="UP001205920">
    <property type="component" value="Unassembled WGS sequence"/>
</dbReference>
<keyword evidence="3" id="KW-0732">Signal</keyword>
<sequence>MNTRSLVALAITTALGGACLTASPLMAQEKQDTPTTQSRVTATETAPAVTVTVTASPVPKTTEPRKAEGPSSEAINKGIMTDETREIFSYISAGIALFVGLIQMITAAIKAIPGAQDKLKSMLK</sequence>
<comment type="caution">
    <text evidence="4">The sequence shown here is derived from an EMBL/GenBank/DDBJ whole genome shotgun (WGS) entry which is preliminary data.</text>
</comment>
<evidence type="ECO:0000256" key="2">
    <source>
        <dbReference type="SAM" id="Phobius"/>
    </source>
</evidence>
<feature type="signal peptide" evidence="3">
    <location>
        <begin position="1"/>
        <end position="27"/>
    </location>
</feature>
<reference evidence="4 5" key="1">
    <citation type="submission" date="2021-01" db="EMBL/GenBank/DDBJ databases">
        <title>Identification and Characterization of Corynebacterium sp.</title>
        <authorList>
            <person name="Luo Q."/>
            <person name="Qu P."/>
            <person name="Chen Q."/>
        </authorList>
    </citation>
    <scope>NUCLEOTIDE SEQUENCE [LARGE SCALE GENOMIC DNA]</scope>
    <source>
        <strain evidence="4 5">MC-18</strain>
    </source>
</reference>
<evidence type="ECO:0000313" key="5">
    <source>
        <dbReference type="Proteomes" id="UP001205920"/>
    </source>
</evidence>
<keyword evidence="2" id="KW-0472">Membrane</keyword>
<feature type="transmembrane region" description="Helical" evidence="2">
    <location>
        <begin position="87"/>
        <end position="112"/>
    </location>
</feature>
<dbReference type="EMBL" id="JAEUWV010000001">
    <property type="protein sequence ID" value="MCO6393432.1"/>
    <property type="molecule type" value="Genomic_DNA"/>
</dbReference>
<name>A0AAW5HV90_9CORY</name>
<accession>A0AAW5HV90</accession>
<dbReference type="AlphaFoldDB" id="A0AAW5HV90"/>
<dbReference type="PROSITE" id="PS51257">
    <property type="entry name" value="PROKAR_LIPOPROTEIN"/>
    <property type="match status" value="1"/>
</dbReference>
<keyword evidence="5" id="KW-1185">Reference proteome</keyword>
<evidence type="ECO:0000256" key="3">
    <source>
        <dbReference type="SAM" id="SignalP"/>
    </source>
</evidence>
<gene>
    <name evidence="4" type="ORF">JMN37_00310</name>
</gene>
<protein>
    <recommendedName>
        <fullName evidence="6">Secreted protein</fullName>
    </recommendedName>
</protein>
<feature type="region of interest" description="Disordered" evidence="1">
    <location>
        <begin position="27"/>
        <end position="78"/>
    </location>
</feature>
<evidence type="ECO:0000256" key="1">
    <source>
        <dbReference type="SAM" id="MobiDB-lite"/>
    </source>
</evidence>
<feature type="chain" id="PRO_5043577076" description="Secreted protein" evidence="3">
    <location>
        <begin position="28"/>
        <end position="124"/>
    </location>
</feature>
<keyword evidence="2" id="KW-0812">Transmembrane</keyword>
<proteinExistence type="predicted"/>
<feature type="compositionally biased region" description="Low complexity" evidence="1">
    <location>
        <begin position="40"/>
        <end position="61"/>
    </location>
</feature>
<evidence type="ECO:0000313" key="4">
    <source>
        <dbReference type="EMBL" id="MCO6393432.1"/>
    </source>
</evidence>
<keyword evidence="2" id="KW-1133">Transmembrane helix</keyword>
<dbReference type="RefSeq" id="WP_070362235.1">
    <property type="nucleotide sequence ID" value="NZ_JAEUWV010000001.1"/>
</dbReference>
<evidence type="ECO:0008006" key="6">
    <source>
        <dbReference type="Google" id="ProtNLM"/>
    </source>
</evidence>